<dbReference type="EC" id="2.7.7.41" evidence="6"/>
<organism evidence="25 26">
    <name type="scientific">Uabimicrobium amorphum</name>
    <dbReference type="NCBI Taxonomy" id="2596890"/>
    <lineage>
        <taxon>Bacteria</taxon>
        <taxon>Pseudomonadati</taxon>
        <taxon>Planctomycetota</taxon>
        <taxon>Candidatus Uabimicrobiia</taxon>
        <taxon>Candidatus Uabimicrobiales</taxon>
        <taxon>Candidatus Uabimicrobiaceae</taxon>
        <taxon>Candidatus Uabimicrobium</taxon>
    </lineage>
</organism>
<feature type="transmembrane region" description="Helical" evidence="24">
    <location>
        <begin position="222"/>
        <end position="242"/>
    </location>
</feature>
<dbReference type="OrthoDB" id="9799199at2"/>
<evidence type="ECO:0000256" key="14">
    <source>
        <dbReference type="ARBA" id="ARBA00023098"/>
    </source>
</evidence>
<evidence type="ECO:0000313" key="25">
    <source>
        <dbReference type="EMBL" id="BBM86386.1"/>
    </source>
</evidence>
<comment type="pathway">
    <text evidence="4">Lipid metabolism.</text>
</comment>
<evidence type="ECO:0000256" key="23">
    <source>
        <dbReference type="ARBA" id="ARBA00033406"/>
    </source>
</evidence>
<dbReference type="KEGG" id="uam:UABAM_04772"/>
<dbReference type="PANTHER" id="PTHR46382:SF1">
    <property type="entry name" value="PHOSPHATIDATE CYTIDYLYLTRANSFERASE"/>
    <property type="match status" value="1"/>
</dbReference>
<evidence type="ECO:0000256" key="22">
    <source>
        <dbReference type="ARBA" id="ARBA00032743"/>
    </source>
</evidence>
<evidence type="ECO:0000256" key="1">
    <source>
        <dbReference type="ARBA" id="ARBA00001698"/>
    </source>
</evidence>
<keyword evidence="8" id="KW-1003">Cell membrane</keyword>
<evidence type="ECO:0000313" key="26">
    <source>
        <dbReference type="Proteomes" id="UP000326354"/>
    </source>
</evidence>
<comment type="similarity">
    <text evidence="5">Belongs to the CDS family.</text>
</comment>
<keyword evidence="11 24" id="KW-0812">Transmembrane</keyword>
<feature type="transmembrane region" description="Helical" evidence="24">
    <location>
        <begin position="263"/>
        <end position="282"/>
    </location>
</feature>
<evidence type="ECO:0000256" key="4">
    <source>
        <dbReference type="ARBA" id="ARBA00005189"/>
    </source>
</evidence>
<name>A0A5S9IRQ7_UABAM</name>
<keyword evidence="26" id="KW-1185">Reference proteome</keyword>
<dbReference type="Proteomes" id="UP000326354">
    <property type="component" value="Chromosome"/>
</dbReference>
<evidence type="ECO:0000256" key="18">
    <source>
        <dbReference type="ARBA" id="ARBA00029893"/>
    </source>
</evidence>
<comment type="subcellular location">
    <subcellularLocation>
        <location evidence="2">Cell membrane</location>
        <topology evidence="2">Multi-pass membrane protein</topology>
    </subcellularLocation>
</comment>
<reference evidence="25 26" key="1">
    <citation type="submission" date="2019-08" db="EMBL/GenBank/DDBJ databases">
        <title>Complete genome sequence of Candidatus Uab amorphum.</title>
        <authorList>
            <person name="Shiratori T."/>
            <person name="Suzuki S."/>
            <person name="Kakizawa Y."/>
            <person name="Ishida K."/>
        </authorList>
    </citation>
    <scope>NUCLEOTIDE SEQUENCE [LARGE SCALE GENOMIC DNA]</scope>
    <source>
        <strain evidence="25 26">SRT547</strain>
    </source>
</reference>
<keyword evidence="17" id="KW-1208">Phospholipid metabolism</keyword>
<feature type="transmembrane region" description="Helical" evidence="24">
    <location>
        <begin position="6"/>
        <end position="26"/>
    </location>
</feature>
<evidence type="ECO:0000256" key="5">
    <source>
        <dbReference type="ARBA" id="ARBA00010185"/>
    </source>
</evidence>
<evidence type="ECO:0000256" key="19">
    <source>
        <dbReference type="ARBA" id="ARBA00031825"/>
    </source>
</evidence>
<keyword evidence="9" id="KW-0444">Lipid biosynthesis</keyword>
<keyword evidence="16" id="KW-0594">Phospholipid biosynthesis</keyword>
<dbReference type="RefSeq" id="WP_151970446.1">
    <property type="nucleotide sequence ID" value="NZ_AP019860.1"/>
</dbReference>
<gene>
    <name evidence="25" type="ORF">UABAM_04772</name>
</gene>
<feature type="transmembrane region" description="Helical" evidence="24">
    <location>
        <begin position="130"/>
        <end position="150"/>
    </location>
</feature>
<evidence type="ECO:0000256" key="10">
    <source>
        <dbReference type="ARBA" id="ARBA00022679"/>
    </source>
</evidence>
<feature type="transmembrane region" description="Helical" evidence="24">
    <location>
        <begin position="197"/>
        <end position="216"/>
    </location>
</feature>
<dbReference type="EMBL" id="AP019860">
    <property type="protein sequence ID" value="BBM86386.1"/>
    <property type="molecule type" value="Genomic_DNA"/>
</dbReference>
<feature type="transmembrane region" description="Helical" evidence="24">
    <location>
        <begin position="35"/>
        <end position="54"/>
    </location>
</feature>
<evidence type="ECO:0000256" key="13">
    <source>
        <dbReference type="ARBA" id="ARBA00022989"/>
    </source>
</evidence>
<evidence type="ECO:0000256" key="21">
    <source>
        <dbReference type="ARBA" id="ARBA00032396"/>
    </source>
</evidence>
<dbReference type="GO" id="GO:0016024">
    <property type="term" value="P:CDP-diacylglycerol biosynthetic process"/>
    <property type="evidence" value="ECO:0007669"/>
    <property type="project" value="TreeGrafter"/>
</dbReference>
<accession>A0A5S9IRQ7</accession>
<dbReference type="PANTHER" id="PTHR46382">
    <property type="entry name" value="PHOSPHATIDATE CYTIDYLYLTRANSFERASE"/>
    <property type="match status" value="1"/>
</dbReference>
<evidence type="ECO:0000256" key="24">
    <source>
        <dbReference type="SAM" id="Phobius"/>
    </source>
</evidence>
<evidence type="ECO:0000256" key="16">
    <source>
        <dbReference type="ARBA" id="ARBA00023209"/>
    </source>
</evidence>
<evidence type="ECO:0000256" key="8">
    <source>
        <dbReference type="ARBA" id="ARBA00022475"/>
    </source>
</evidence>
<comment type="catalytic activity">
    <reaction evidence="1">
        <text>a 1,2-diacyl-sn-glycero-3-phosphate + CTP + H(+) = a CDP-1,2-diacyl-sn-glycerol + diphosphate</text>
        <dbReference type="Rhea" id="RHEA:16229"/>
        <dbReference type="ChEBI" id="CHEBI:15378"/>
        <dbReference type="ChEBI" id="CHEBI:33019"/>
        <dbReference type="ChEBI" id="CHEBI:37563"/>
        <dbReference type="ChEBI" id="CHEBI:58332"/>
        <dbReference type="ChEBI" id="CHEBI:58608"/>
        <dbReference type="EC" id="2.7.7.41"/>
    </reaction>
</comment>
<dbReference type="AlphaFoldDB" id="A0A5S9IRQ7"/>
<keyword evidence="10 25" id="KW-0808">Transferase</keyword>
<evidence type="ECO:0000256" key="3">
    <source>
        <dbReference type="ARBA" id="ARBA00005119"/>
    </source>
</evidence>
<dbReference type="GO" id="GO:0005886">
    <property type="term" value="C:plasma membrane"/>
    <property type="evidence" value="ECO:0007669"/>
    <property type="project" value="UniProtKB-SubCell"/>
</dbReference>
<keyword evidence="13 24" id="KW-1133">Transmembrane helix</keyword>
<sequence length="286" mass="32353">MDTKILYMILLLFAGSGIFIAMMSLLKRKLFVDIWLIYVMTAFTTSSVIVPIYFQGILLLLSLLFFAGSTAYEMATILKLGRQKFVCMLFMMTLVVILYLQMYQVTIALFVLYVMYCLIHLLWDDTLPSIYCLVVAIYPGIFLSYFTLLACGEKGFYHVVFLYAIVEVNDTIAYLCGKFFGRRKFWPAISPHKTYEGVICGGLAALGVGLSMGFVIPEFPLWQQVILVFMIVVLSPCGDLVASKIKRLCDVKDFSNLIPTQGGVLDMLDSLIFTAPVFYYFVMITT</sequence>
<feature type="transmembrane region" description="Helical" evidence="24">
    <location>
        <begin position="107"/>
        <end position="123"/>
    </location>
</feature>
<feature type="transmembrane region" description="Helical" evidence="24">
    <location>
        <begin position="60"/>
        <end position="78"/>
    </location>
</feature>
<evidence type="ECO:0000256" key="12">
    <source>
        <dbReference type="ARBA" id="ARBA00022695"/>
    </source>
</evidence>
<proteinExistence type="inferred from homology"/>
<comment type="pathway">
    <text evidence="3">Phospholipid metabolism; CDP-diacylglycerol biosynthesis; CDP-diacylglycerol from sn-glycerol 3-phosphate: step 3/3.</text>
</comment>
<evidence type="ECO:0000256" key="20">
    <source>
        <dbReference type="ARBA" id="ARBA00032253"/>
    </source>
</evidence>
<keyword evidence="15 24" id="KW-0472">Membrane</keyword>
<protein>
    <recommendedName>
        <fullName evidence="7">Phosphatidate cytidylyltransferase</fullName>
        <ecNumber evidence="6">2.7.7.41</ecNumber>
    </recommendedName>
    <alternativeName>
        <fullName evidence="20">CDP-DAG synthase</fullName>
    </alternativeName>
    <alternativeName>
        <fullName evidence="22">CDP-DG synthase</fullName>
    </alternativeName>
    <alternativeName>
        <fullName evidence="18">CDP-diacylglycerol synthase</fullName>
    </alternativeName>
    <alternativeName>
        <fullName evidence="21">CDP-diglyceride pyrophosphorylase</fullName>
    </alternativeName>
    <alternativeName>
        <fullName evidence="23">CDP-diglyceride synthase</fullName>
    </alternativeName>
    <alternativeName>
        <fullName evidence="19">CTP:phosphatidate cytidylyltransferase</fullName>
    </alternativeName>
</protein>
<evidence type="ECO:0000256" key="15">
    <source>
        <dbReference type="ARBA" id="ARBA00023136"/>
    </source>
</evidence>
<evidence type="ECO:0000256" key="17">
    <source>
        <dbReference type="ARBA" id="ARBA00023264"/>
    </source>
</evidence>
<dbReference type="Pfam" id="PF01148">
    <property type="entry name" value="CTP_transf_1"/>
    <property type="match status" value="1"/>
</dbReference>
<feature type="transmembrane region" description="Helical" evidence="24">
    <location>
        <begin position="156"/>
        <end position="176"/>
    </location>
</feature>
<evidence type="ECO:0000256" key="11">
    <source>
        <dbReference type="ARBA" id="ARBA00022692"/>
    </source>
</evidence>
<keyword evidence="12 25" id="KW-0548">Nucleotidyltransferase</keyword>
<feature type="transmembrane region" description="Helical" evidence="24">
    <location>
        <begin position="85"/>
        <end position="101"/>
    </location>
</feature>
<dbReference type="GO" id="GO:0004605">
    <property type="term" value="F:phosphatidate cytidylyltransferase activity"/>
    <property type="evidence" value="ECO:0007669"/>
    <property type="project" value="UniProtKB-EC"/>
</dbReference>
<evidence type="ECO:0000256" key="9">
    <source>
        <dbReference type="ARBA" id="ARBA00022516"/>
    </source>
</evidence>
<evidence type="ECO:0000256" key="6">
    <source>
        <dbReference type="ARBA" id="ARBA00012487"/>
    </source>
</evidence>
<evidence type="ECO:0000256" key="7">
    <source>
        <dbReference type="ARBA" id="ARBA00019373"/>
    </source>
</evidence>
<evidence type="ECO:0000256" key="2">
    <source>
        <dbReference type="ARBA" id="ARBA00004651"/>
    </source>
</evidence>
<keyword evidence="14" id="KW-0443">Lipid metabolism</keyword>